<organism evidence="1 2">
    <name type="scientific">Paenibacillus contaminans</name>
    <dbReference type="NCBI Taxonomy" id="450362"/>
    <lineage>
        <taxon>Bacteria</taxon>
        <taxon>Bacillati</taxon>
        <taxon>Bacillota</taxon>
        <taxon>Bacilli</taxon>
        <taxon>Bacillales</taxon>
        <taxon>Paenibacillaceae</taxon>
        <taxon>Paenibacillus</taxon>
    </lineage>
</organism>
<dbReference type="EMBL" id="QMFB01000001">
    <property type="protein sequence ID" value="RAV22873.1"/>
    <property type="molecule type" value="Genomic_DNA"/>
</dbReference>
<protein>
    <recommendedName>
        <fullName evidence="3">BtrH N-terminal domain-containing protein</fullName>
    </recommendedName>
</protein>
<dbReference type="Proteomes" id="UP000250369">
    <property type="component" value="Unassembled WGS sequence"/>
</dbReference>
<evidence type="ECO:0000313" key="2">
    <source>
        <dbReference type="Proteomes" id="UP000250369"/>
    </source>
</evidence>
<dbReference type="AlphaFoldDB" id="A0A329MWK9"/>
<name>A0A329MWK9_9BACL</name>
<sequence length="325" mass="36560">MKGQKVKVINGLRYDGGRSNLSNINAYSACLKQLDSPYPLSPWLYGAIGVPFLFRVGGEVNTAPVLHELPHDRIAGLLGNIGVQVAGISAIAEGDSLNALRRKAWDAVRHAIDAGYPCFGRGFAFNYGETSVVQGYDLTDEAYICSCWDGTRAEPWQTLGERDGLVDVYWMMKNDYAEDDCRTVKEALHLAVEFAEGKLTGSRTLAGSRAYEHWVAELRRGAVDGWYFAYNTHEWDTCRTYGHKFLLEAKRRLGEHAPEALDEAIGCFDRVREAFHQVYELFPWEQPRGLIEDAERRLEAAKLLEQAKTYDAKAIETFRRVVNAL</sequence>
<evidence type="ECO:0008006" key="3">
    <source>
        <dbReference type="Google" id="ProtNLM"/>
    </source>
</evidence>
<evidence type="ECO:0000313" key="1">
    <source>
        <dbReference type="EMBL" id="RAV22873.1"/>
    </source>
</evidence>
<keyword evidence="2" id="KW-1185">Reference proteome</keyword>
<gene>
    <name evidence="1" type="ORF">DQG23_01300</name>
</gene>
<reference evidence="1 2" key="1">
    <citation type="journal article" date="2009" name="Int. J. Syst. Evol. Microbiol.">
        <title>Paenibacillus contaminans sp. nov., isolated from a contaminated laboratory plate.</title>
        <authorList>
            <person name="Chou J.H."/>
            <person name="Lee J.H."/>
            <person name="Lin M.C."/>
            <person name="Chang P.S."/>
            <person name="Arun A.B."/>
            <person name="Young C.C."/>
            <person name="Chen W.M."/>
        </authorList>
    </citation>
    <scope>NUCLEOTIDE SEQUENCE [LARGE SCALE GENOMIC DNA]</scope>
    <source>
        <strain evidence="1 2">CKOBP-6</strain>
    </source>
</reference>
<comment type="caution">
    <text evidence="1">The sequence shown here is derived from an EMBL/GenBank/DDBJ whole genome shotgun (WGS) entry which is preliminary data.</text>
</comment>
<proteinExistence type="predicted"/>
<dbReference type="OrthoDB" id="2568143at2"/>
<accession>A0A329MWK9</accession>
<dbReference type="RefSeq" id="WP_113028982.1">
    <property type="nucleotide sequence ID" value="NZ_QMFB01000001.1"/>
</dbReference>